<feature type="transmembrane region" description="Helical" evidence="6">
    <location>
        <begin position="341"/>
        <end position="367"/>
    </location>
</feature>
<evidence type="ECO:0000256" key="5">
    <source>
        <dbReference type="ARBA" id="ARBA00023136"/>
    </source>
</evidence>
<feature type="transmembrane region" description="Helical" evidence="6">
    <location>
        <begin position="28"/>
        <end position="47"/>
    </location>
</feature>
<dbReference type="AlphaFoldDB" id="A0A7D4BJI1"/>
<evidence type="ECO:0000313" key="9">
    <source>
        <dbReference type="EMBL" id="QKG79599.1"/>
    </source>
</evidence>
<evidence type="ECO:0000313" key="10">
    <source>
        <dbReference type="Proteomes" id="UP000500961"/>
    </source>
</evidence>
<dbReference type="EMBL" id="CP041345">
    <property type="protein sequence ID" value="QKG79599.1"/>
    <property type="molecule type" value="Genomic_DNA"/>
</dbReference>
<keyword evidence="5 6" id="KW-0472">Membrane</keyword>
<organism evidence="9 10">
    <name type="scientific">Tenuifilum thalassicum</name>
    <dbReference type="NCBI Taxonomy" id="2590900"/>
    <lineage>
        <taxon>Bacteria</taxon>
        <taxon>Pseudomonadati</taxon>
        <taxon>Bacteroidota</taxon>
        <taxon>Bacteroidia</taxon>
        <taxon>Bacteroidales</taxon>
        <taxon>Tenuifilaceae</taxon>
        <taxon>Tenuifilum</taxon>
    </lineage>
</organism>
<dbReference type="RefSeq" id="WP_173073493.1">
    <property type="nucleotide sequence ID" value="NZ_CP041345.1"/>
</dbReference>
<reference evidence="9 10" key="1">
    <citation type="submission" date="2019-07" db="EMBL/GenBank/DDBJ databases">
        <title>Thalassofilum flectens gen. nov., sp. nov., a novel moderate thermophilic anaerobe from a shallow sea hot spring in Kunashir Island (Russia), representing a new family in the order Bacteroidales, and proposal of Thalassofilacea fam. nov.</title>
        <authorList>
            <person name="Kochetkova T.V."/>
            <person name="Podosokorskaya O.A."/>
            <person name="Novikov A."/>
            <person name="Elcheninov A.G."/>
            <person name="Toshchakov S.V."/>
            <person name="Kublanov I.V."/>
        </authorList>
    </citation>
    <scope>NUCLEOTIDE SEQUENCE [LARGE SCALE GENOMIC DNA]</scope>
    <source>
        <strain evidence="9 10">38-H</strain>
    </source>
</reference>
<evidence type="ECO:0000259" key="8">
    <source>
        <dbReference type="Pfam" id="PF12704"/>
    </source>
</evidence>
<feature type="transmembrane region" description="Helical" evidence="6">
    <location>
        <begin position="379"/>
        <end position="399"/>
    </location>
</feature>
<evidence type="ECO:0000256" key="2">
    <source>
        <dbReference type="ARBA" id="ARBA00022475"/>
    </source>
</evidence>
<evidence type="ECO:0000256" key="6">
    <source>
        <dbReference type="SAM" id="Phobius"/>
    </source>
</evidence>
<dbReference type="Pfam" id="PF12704">
    <property type="entry name" value="MacB_PCD"/>
    <property type="match status" value="1"/>
</dbReference>
<keyword evidence="3 6" id="KW-0812">Transmembrane</keyword>
<dbReference type="Pfam" id="PF02687">
    <property type="entry name" value="FtsX"/>
    <property type="match status" value="1"/>
</dbReference>
<keyword evidence="4 6" id="KW-1133">Transmembrane helix</keyword>
<dbReference type="Proteomes" id="UP000500961">
    <property type="component" value="Chromosome"/>
</dbReference>
<comment type="subcellular location">
    <subcellularLocation>
        <location evidence="1">Cell membrane</location>
        <topology evidence="1">Multi-pass membrane protein</topology>
    </subcellularLocation>
</comment>
<dbReference type="InterPro" id="IPR050250">
    <property type="entry name" value="Macrolide_Exporter_MacB"/>
</dbReference>
<feature type="transmembrane region" description="Helical" evidence="6">
    <location>
        <begin position="289"/>
        <end position="318"/>
    </location>
</feature>
<sequence length="416" mass="45134">MKRILTLYGEIFRISINSILSTKLRSTLTILIISLGIMALVGILTAIESIEGSLTSSFTQMGANSFTIQSRGLRVNIAGNRYRKKNFSHITLQQAREFIERYNFPADIGISVWATGASTIKHSSKKTNPNISVLGVDEGYLKVSGVDIGKGRNFSPIDIQDSRHVAIIGSEVASKLFLKNEDPINKIISVGSGKYKVIGVLKDKGTSFGGGPNRTVYLPYTNVAAYFSRPNMNYSIIVQPRDPKLLEAAVSEAEGTFRLVRNLSAIDENDFHIEKSDSLAKLLIENLKFVSIAATIIGIITLIGAAVGLMNIMLVAVAERTREIGTRKAIGAKSAEIKQQFLFEAILICQLGGLLGVFLGILIGNLVSILLNSPFVIPWGWIVGGLVISFIVGLASGYIPAVKASMLDPIEALRYE</sequence>
<dbReference type="GO" id="GO:0005886">
    <property type="term" value="C:plasma membrane"/>
    <property type="evidence" value="ECO:0007669"/>
    <property type="project" value="UniProtKB-SubCell"/>
</dbReference>
<name>A0A7D4BJI1_9BACT</name>
<dbReference type="PANTHER" id="PTHR30572">
    <property type="entry name" value="MEMBRANE COMPONENT OF TRANSPORTER-RELATED"/>
    <property type="match status" value="1"/>
</dbReference>
<feature type="domain" description="MacB-like periplasmic core" evidence="8">
    <location>
        <begin position="26"/>
        <end position="254"/>
    </location>
</feature>
<proteinExistence type="predicted"/>
<accession>A0A7D4BJI1</accession>
<evidence type="ECO:0000256" key="3">
    <source>
        <dbReference type="ARBA" id="ARBA00022692"/>
    </source>
</evidence>
<dbReference type="PANTHER" id="PTHR30572:SF15">
    <property type="entry name" value="ABC TRANSPORTER PERMEASE"/>
    <property type="match status" value="1"/>
</dbReference>
<feature type="domain" description="ABC3 transporter permease C-terminal" evidence="7">
    <location>
        <begin position="296"/>
        <end position="405"/>
    </location>
</feature>
<dbReference type="KEGG" id="ttz:FHG85_04760"/>
<evidence type="ECO:0000256" key="4">
    <source>
        <dbReference type="ARBA" id="ARBA00022989"/>
    </source>
</evidence>
<evidence type="ECO:0000259" key="7">
    <source>
        <dbReference type="Pfam" id="PF02687"/>
    </source>
</evidence>
<keyword evidence="2" id="KW-1003">Cell membrane</keyword>
<dbReference type="InterPro" id="IPR003838">
    <property type="entry name" value="ABC3_permease_C"/>
</dbReference>
<gene>
    <name evidence="9" type="ORF">FHG85_04760</name>
</gene>
<protein>
    <submittedName>
        <fullName evidence="9">FtsX-like permease family protein</fullName>
    </submittedName>
</protein>
<evidence type="ECO:0000256" key="1">
    <source>
        <dbReference type="ARBA" id="ARBA00004651"/>
    </source>
</evidence>
<dbReference type="GO" id="GO:0022857">
    <property type="term" value="F:transmembrane transporter activity"/>
    <property type="evidence" value="ECO:0007669"/>
    <property type="project" value="TreeGrafter"/>
</dbReference>
<dbReference type="InterPro" id="IPR025857">
    <property type="entry name" value="MacB_PCD"/>
</dbReference>
<keyword evidence="10" id="KW-1185">Reference proteome</keyword>